<evidence type="ECO:0000313" key="2">
    <source>
        <dbReference type="Proteomes" id="UP001189429"/>
    </source>
</evidence>
<sequence>MTDLTYILMQDGSARGLRHFLGPRVQWTASLHQVSMFYCDFYQGNLGFLHQSFMGAMIEESIRDSQTWHWGIQREPHEEIRDVMNMNVDMNITDDVVDLVERSLVVGPVASEEVKERFMVRWPPPPAPHAGPQFCVSLIQSALCRTAALPLDEAASRLRQWIWPQHGHRHAAPRLVSLMSFCWNMSLAHRGHSSVHYEESTYGV</sequence>
<name>A0ABN9PMS7_9DINO</name>
<evidence type="ECO:0000313" key="1">
    <source>
        <dbReference type="EMBL" id="CAK0793561.1"/>
    </source>
</evidence>
<protein>
    <submittedName>
        <fullName evidence="1">Uncharacterized protein</fullName>
    </submittedName>
</protein>
<accession>A0ABN9PMS7</accession>
<dbReference type="Proteomes" id="UP001189429">
    <property type="component" value="Unassembled WGS sequence"/>
</dbReference>
<proteinExistence type="predicted"/>
<gene>
    <name evidence="1" type="ORF">PCOR1329_LOCUS3822</name>
</gene>
<organism evidence="1 2">
    <name type="scientific">Prorocentrum cordatum</name>
    <dbReference type="NCBI Taxonomy" id="2364126"/>
    <lineage>
        <taxon>Eukaryota</taxon>
        <taxon>Sar</taxon>
        <taxon>Alveolata</taxon>
        <taxon>Dinophyceae</taxon>
        <taxon>Prorocentrales</taxon>
        <taxon>Prorocentraceae</taxon>
        <taxon>Prorocentrum</taxon>
    </lineage>
</organism>
<reference evidence="1" key="1">
    <citation type="submission" date="2023-10" db="EMBL/GenBank/DDBJ databases">
        <authorList>
            <person name="Chen Y."/>
            <person name="Shah S."/>
            <person name="Dougan E. K."/>
            <person name="Thang M."/>
            <person name="Chan C."/>
        </authorList>
    </citation>
    <scope>NUCLEOTIDE SEQUENCE [LARGE SCALE GENOMIC DNA]</scope>
</reference>
<dbReference type="EMBL" id="CAUYUJ010000993">
    <property type="protein sequence ID" value="CAK0793561.1"/>
    <property type="molecule type" value="Genomic_DNA"/>
</dbReference>
<keyword evidence="2" id="KW-1185">Reference proteome</keyword>
<comment type="caution">
    <text evidence="1">The sequence shown here is derived from an EMBL/GenBank/DDBJ whole genome shotgun (WGS) entry which is preliminary data.</text>
</comment>